<name>A0A2A4I1I7_9SPHN</name>
<comment type="caution">
    <text evidence="1">The sequence shown here is derived from an EMBL/GenBank/DDBJ whole genome shotgun (WGS) entry which is preliminary data.</text>
</comment>
<organism evidence="1 2">
    <name type="scientific">Sphingomonas ginsenosidimutans</name>
    <dbReference type="NCBI Taxonomy" id="862134"/>
    <lineage>
        <taxon>Bacteria</taxon>
        <taxon>Pseudomonadati</taxon>
        <taxon>Pseudomonadota</taxon>
        <taxon>Alphaproteobacteria</taxon>
        <taxon>Sphingomonadales</taxon>
        <taxon>Sphingomonadaceae</taxon>
        <taxon>Sphingomonas</taxon>
    </lineage>
</organism>
<dbReference type="Proteomes" id="UP000218784">
    <property type="component" value="Unassembled WGS sequence"/>
</dbReference>
<dbReference type="SUPFAM" id="SSF160424">
    <property type="entry name" value="BH3703-like"/>
    <property type="match status" value="1"/>
</dbReference>
<proteinExistence type="predicted"/>
<reference evidence="1 2" key="1">
    <citation type="submission" date="2017-09" db="EMBL/GenBank/DDBJ databases">
        <title>Sphingomonas ginsenosidimutans KACC 14949, whole genome shotgun sequence.</title>
        <authorList>
            <person name="Feng G."/>
            <person name="Zhu H."/>
        </authorList>
    </citation>
    <scope>NUCLEOTIDE SEQUENCE [LARGE SCALE GENOMIC DNA]</scope>
    <source>
        <strain evidence="1 2">KACC 14949</strain>
    </source>
</reference>
<evidence type="ECO:0008006" key="3">
    <source>
        <dbReference type="Google" id="ProtNLM"/>
    </source>
</evidence>
<protein>
    <recommendedName>
        <fullName evidence="3">DUF600 domain-containing protein</fullName>
    </recommendedName>
</protein>
<evidence type="ECO:0000313" key="2">
    <source>
        <dbReference type="Proteomes" id="UP000218784"/>
    </source>
</evidence>
<dbReference type="InterPro" id="IPR036170">
    <property type="entry name" value="YezG-like_sf"/>
</dbReference>
<sequence>MGVVMTQTAFDQRRADELVQEIGSEIVRGSKFAARPWERIVVVAEVAERTRLFGYVYWGDEWEAATPDGFRALTLFQELRDVTAVAGGEGWKKCLVRIDRASGQIDMEFDRDGTRWVPDAADPEGFAKSLR</sequence>
<evidence type="ECO:0000313" key="1">
    <source>
        <dbReference type="EMBL" id="PCG10039.1"/>
    </source>
</evidence>
<accession>A0A2A4I1I7</accession>
<dbReference type="EMBL" id="NWVD01000001">
    <property type="protein sequence ID" value="PCG10039.1"/>
    <property type="molecule type" value="Genomic_DNA"/>
</dbReference>
<dbReference type="AlphaFoldDB" id="A0A2A4I1I7"/>
<keyword evidence="2" id="KW-1185">Reference proteome</keyword>
<gene>
    <name evidence="1" type="ORF">COA17_00785</name>
</gene>